<reference evidence="1 2" key="1">
    <citation type="submission" date="2020-07" db="EMBL/GenBank/DDBJ databases">
        <title>Genome of Haloechinothrix sp.</title>
        <authorList>
            <person name="Tang S.-K."/>
            <person name="Yang L."/>
            <person name="Zhu W.-Y."/>
        </authorList>
    </citation>
    <scope>NUCLEOTIDE SEQUENCE [LARGE SCALE GENOMIC DNA]</scope>
    <source>
        <strain evidence="1 2">YIM 98757</strain>
    </source>
</reference>
<name>A0A838A439_9PSEU</name>
<dbReference type="Proteomes" id="UP000582974">
    <property type="component" value="Unassembled WGS sequence"/>
</dbReference>
<evidence type="ECO:0008006" key="3">
    <source>
        <dbReference type="Google" id="ProtNLM"/>
    </source>
</evidence>
<organism evidence="1 2">
    <name type="scientific">Haloechinothrix aidingensis</name>
    <dbReference type="NCBI Taxonomy" id="2752311"/>
    <lineage>
        <taxon>Bacteria</taxon>
        <taxon>Bacillati</taxon>
        <taxon>Actinomycetota</taxon>
        <taxon>Actinomycetes</taxon>
        <taxon>Pseudonocardiales</taxon>
        <taxon>Pseudonocardiaceae</taxon>
        <taxon>Haloechinothrix</taxon>
    </lineage>
</organism>
<dbReference type="EMBL" id="JACCKD010000003">
    <property type="protein sequence ID" value="MBA0126083.1"/>
    <property type="molecule type" value="Genomic_DNA"/>
</dbReference>
<dbReference type="AlphaFoldDB" id="A0A838A439"/>
<gene>
    <name evidence="1" type="ORF">H0B56_11080</name>
</gene>
<evidence type="ECO:0000313" key="2">
    <source>
        <dbReference type="Proteomes" id="UP000582974"/>
    </source>
</evidence>
<proteinExistence type="predicted"/>
<evidence type="ECO:0000313" key="1">
    <source>
        <dbReference type="EMBL" id="MBA0126083.1"/>
    </source>
</evidence>
<sequence length="281" mass="31193">MIWARVRHGGPWRRLLPGVIMLRNGTPTRTQAVDGALRYAGNGAVVTGLAAAELYGMRKIPESEQVHLLIPHHNKRVSAGYALIERTTRTPATVVKQGFPVADVTRAVLDAARRMTDRSAVEALIAEAVQRRWTTPRRLRKELEEGSDRGSALPRAVLPVIEAGAHSTAEARGAELADRSGLPRMRWNVRLRTVDGRILPRPDGWLDDVCLAWEIDSYEYHLSPADYARTLRRHATMTAHGIIVVHTLPSRLTSEPDAVIAELRAAYHHAARRPRPAIIAE</sequence>
<accession>A0A838A439</accession>
<comment type="caution">
    <text evidence="1">The sequence shown here is derived from an EMBL/GenBank/DDBJ whole genome shotgun (WGS) entry which is preliminary data.</text>
</comment>
<keyword evidence="2" id="KW-1185">Reference proteome</keyword>
<protein>
    <recommendedName>
        <fullName evidence="3">Transcriptional regulator, AbiEi antitoxin, Type IV TA system</fullName>
    </recommendedName>
</protein>